<dbReference type="Pfam" id="PF13365">
    <property type="entry name" value="Trypsin_2"/>
    <property type="match status" value="1"/>
</dbReference>
<accession>A0ABQ4UHA8</accession>
<keyword evidence="4" id="KW-1133">Transmembrane helix</keyword>
<dbReference type="PANTHER" id="PTHR43343">
    <property type="entry name" value="PEPTIDASE S12"/>
    <property type="match status" value="1"/>
</dbReference>
<keyword evidence="3" id="KW-0378">Hydrolase</keyword>
<dbReference type="PRINTS" id="PR00834">
    <property type="entry name" value="PROTEASES2C"/>
</dbReference>
<evidence type="ECO:0000256" key="1">
    <source>
        <dbReference type="ARBA" id="ARBA00010541"/>
    </source>
</evidence>
<feature type="transmembrane region" description="Helical" evidence="4">
    <location>
        <begin position="21"/>
        <end position="44"/>
    </location>
</feature>
<dbReference type="Gene3D" id="2.30.42.10">
    <property type="match status" value="1"/>
</dbReference>
<keyword evidence="2" id="KW-0645">Protease</keyword>
<dbReference type="InterPro" id="IPR001940">
    <property type="entry name" value="Peptidase_S1C"/>
</dbReference>
<keyword evidence="4" id="KW-0812">Transmembrane</keyword>
<dbReference type="InterPro" id="IPR043504">
    <property type="entry name" value="Peptidase_S1_PA_chymotrypsin"/>
</dbReference>
<dbReference type="InterPro" id="IPR001478">
    <property type="entry name" value="PDZ"/>
</dbReference>
<evidence type="ECO:0000313" key="7">
    <source>
        <dbReference type="Proteomes" id="UP001055039"/>
    </source>
</evidence>
<evidence type="ECO:0000256" key="3">
    <source>
        <dbReference type="ARBA" id="ARBA00022801"/>
    </source>
</evidence>
<reference evidence="6" key="1">
    <citation type="journal article" date="2021" name="Front. Microbiol.">
        <title>Comprehensive Comparative Genomics and Phenotyping of Methylobacterium Species.</title>
        <authorList>
            <person name="Alessa O."/>
            <person name="Ogura Y."/>
            <person name="Fujitani Y."/>
            <person name="Takami H."/>
            <person name="Hayashi T."/>
            <person name="Sahin N."/>
            <person name="Tani A."/>
        </authorList>
    </citation>
    <scope>NUCLEOTIDE SEQUENCE</scope>
    <source>
        <strain evidence="6">NBRC 15686</strain>
    </source>
</reference>
<sequence length="395" mass="40470">MLGRDRGQGLGLSVPDRFLRIALGVTLGLLIAFVAQPYILAFLYSADAPRSVTARGDLSAAEKTTVDLFARAAPSVVHVFAQAAAQGRALMEPDDEFGQGEQQQQGSGTQTGTGFVWDAAGHVVTNNHVVEAATKGGGSISVRLASGEVVGARVVGTAPSYDLAVLQLGRVAKMPPPLAVGTSADLKVGQSAFAIGNPFGLDHTLTTGVISALQRRLPTQEGRELSGVIQTDAAINPGNSGGPLLDSAGRLIGVNTAIFSPSGASAGIGFAVPVDVVNRVVPDLIKNGRVRNPGIGIIAGQEATAARLGIDGVVVLRVLPGSPAAQAGLRGVDPRSGTIGDVIVGANGRPVHRLSDLTAVVEEAGLDRPVTLLVERDGRVRTVRLNTADVAQTRL</sequence>
<comment type="caution">
    <text evidence="6">The sequence shown here is derived from an EMBL/GenBank/DDBJ whole genome shotgun (WGS) entry which is preliminary data.</text>
</comment>
<keyword evidence="7" id="KW-1185">Reference proteome</keyword>
<evidence type="ECO:0000256" key="4">
    <source>
        <dbReference type="SAM" id="Phobius"/>
    </source>
</evidence>
<dbReference type="SUPFAM" id="SSF50156">
    <property type="entry name" value="PDZ domain-like"/>
    <property type="match status" value="1"/>
</dbReference>
<reference evidence="6" key="2">
    <citation type="submission" date="2021-08" db="EMBL/GenBank/DDBJ databases">
        <authorList>
            <person name="Tani A."/>
            <person name="Ola A."/>
            <person name="Ogura Y."/>
            <person name="Katsura K."/>
            <person name="Hayashi T."/>
        </authorList>
    </citation>
    <scope>NUCLEOTIDE SEQUENCE</scope>
    <source>
        <strain evidence="6">NBRC 15686</strain>
    </source>
</reference>
<evidence type="ECO:0000313" key="6">
    <source>
        <dbReference type="EMBL" id="GJE66639.1"/>
    </source>
</evidence>
<evidence type="ECO:0000256" key="2">
    <source>
        <dbReference type="ARBA" id="ARBA00022670"/>
    </source>
</evidence>
<comment type="similarity">
    <text evidence="1">Belongs to the peptidase S1C family.</text>
</comment>
<dbReference type="InterPro" id="IPR051201">
    <property type="entry name" value="Chloro_Bact_Ser_Proteases"/>
</dbReference>
<name>A0ABQ4UHA8_9HYPH</name>
<dbReference type="Pfam" id="PF13180">
    <property type="entry name" value="PDZ_2"/>
    <property type="match status" value="1"/>
</dbReference>
<evidence type="ECO:0000259" key="5">
    <source>
        <dbReference type="PROSITE" id="PS50106"/>
    </source>
</evidence>
<dbReference type="SMART" id="SM00228">
    <property type="entry name" value="PDZ"/>
    <property type="match status" value="1"/>
</dbReference>
<organism evidence="6 7">
    <name type="scientific">Methylorubrum aminovorans</name>
    <dbReference type="NCBI Taxonomy" id="269069"/>
    <lineage>
        <taxon>Bacteria</taxon>
        <taxon>Pseudomonadati</taxon>
        <taxon>Pseudomonadota</taxon>
        <taxon>Alphaproteobacteria</taxon>
        <taxon>Hyphomicrobiales</taxon>
        <taxon>Methylobacteriaceae</taxon>
        <taxon>Methylorubrum</taxon>
    </lineage>
</organism>
<dbReference type="PANTHER" id="PTHR43343:SF3">
    <property type="entry name" value="PROTEASE DO-LIKE 8, CHLOROPLASTIC"/>
    <property type="match status" value="1"/>
</dbReference>
<feature type="domain" description="PDZ" evidence="5">
    <location>
        <begin position="294"/>
        <end position="378"/>
    </location>
</feature>
<dbReference type="InterPro" id="IPR036034">
    <property type="entry name" value="PDZ_sf"/>
</dbReference>
<proteinExistence type="inferred from homology"/>
<dbReference type="SUPFAM" id="SSF50494">
    <property type="entry name" value="Trypsin-like serine proteases"/>
    <property type="match status" value="1"/>
</dbReference>
<dbReference type="Gene3D" id="2.40.10.10">
    <property type="entry name" value="Trypsin-like serine proteases"/>
    <property type="match status" value="2"/>
</dbReference>
<dbReference type="Proteomes" id="UP001055039">
    <property type="component" value="Unassembled WGS sequence"/>
</dbReference>
<dbReference type="InterPro" id="IPR009003">
    <property type="entry name" value="Peptidase_S1_PA"/>
</dbReference>
<keyword evidence="4" id="KW-0472">Membrane</keyword>
<gene>
    <name evidence="6" type="ORF">LNAOJCKE_3859</name>
</gene>
<dbReference type="EMBL" id="BPRC01000016">
    <property type="protein sequence ID" value="GJE66639.1"/>
    <property type="molecule type" value="Genomic_DNA"/>
</dbReference>
<protein>
    <recommendedName>
        <fullName evidence="5">PDZ domain-containing protein</fullName>
    </recommendedName>
</protein>
<dbReference type="PROSITE" id="PS50106">
    <property type="entry name" value="PDZ"/>
    <property type="match status" value="1"/>
</dbReference>